<proteinExistence type="predicted"/>
<gene>
    <name evidence="1" type="ORF">HNR53_001764</name>
</gene>
<comment type="caution">
    <text evidence="1">The sequence shown here is derived from an EMBL/GenBank/DDBJ whole genome shotgun (WGS) entry which is preliminary data.</text>
</comment>
<protein>
    <submittedName>
        <fullName evidence="1">Uncharacterized protein</fullName>
    </submittedName>
</protein>
<reference evidence="1 2" key="1">
    <citation type="submission" date="2020-08" db="EMBL/GenBank/DDBJ databases">
        <title>Genomic Encyclopedia of Type Strains, Phase IV (KMG-IV): sequencing the most valuable type-strain genomes for metagenomic binning, comparative biology and taxonomic classification.</title>
        <authorList>
            <person name="Goeker M."/>
        </authorList>
    </citation>
    <scope>NUCLEOTIDE SEQUENCE [LARGE SCALE GENOMIC DNA]</scope>
    <source>
        <strain evidence="1 2">DSM 5391</strain>
    </source>
</reference>
<keyword evidence="2" id="KW-1185">Reference proteome</keyword>
<dbReference type="Proteomes" id="UP000531594">
    <property type="component" value="Unassembled WGS sequence"/>
</dbReference>
<sequence>MATGKFIYTELFYKYFELLDSICQLFSLKDLSEKPILKLSQLMGIANGYKIFRKEGKQ</sequence>
<name>A0A7X0LWA9_9BACI</name>
<evidence type="ECO:0000313" key="1">
    <source>
        <dbReference type="EMBL" id="MBB6445154.1"/>
    </source>
</evidence>
<dbReference type="EMBL" id="JACHGK010000004">
    <property type="protein sequence ID" value="MBB6445154.1"/>
    <property type="molecule type" value="Genomic_DNA"/>
</dbReference>
<dbReference type="AlphaFoldDB" id="A0A7X0LWA9"/>
<evidence type="ECO:0000313" key="2">
    <source>
        <dbReference type="Proteomes" id="UP000531594"/>
    </source>
</evidence>
<accession>A0A7X0LWA9</accession>
<organism evidence="1 2">
    <name type="scientific">Bacillus benzoevorans</name>
    <dbReference type="NCBI Taxonomy" id="1456"/>
    <lineage>
        <taxon>Bacteria</taxon>
        <taxon>Bacillati</taxon>
        <taxon>Bacillota</taxon>
        <taxon>Bacilli</taxon>
        <taxon>Bacillales</taxon>
        <taxon>Bacillaceae</taxon>
        <taxon>Bacillus</taxon>
    </lineage>
</organism>